<dbReference type="InterPro" id="IPR011990">
    <property type="entry name" value="TPR-like_helical_dom_sf"/>
</dbReference>
<feature type="domain" description="SET" evidence="1">
    <location>
        <begin position="223"/>
        <end position="353"/>
    </location>
</feature>
<name>A0A2G9G9H7_9LAMI</name>
<dbReference type="AlphaFoldDB" id="A0A2G9G9H7"/>
<evidence type="ECO:0000313" key="3">
    <source>
        <dbReference type="Proteomes" id="UP000231279"/>
    </source>
</evidence>
<dbReference type="InterPro" id="IPR001214">
    <property type="entry name" value="SET_dom"/>
</dbReference>
<proteinExistence type="predicted"/>
<keyword evidence="2" id="KW-0489">Methyltransferase</keyword>
<accession>A0A2G9G9H7</accession>
<protein>
    <submittedName>
        <fullName evidence="2">Histone-lysine N-methyltransferase</fullName>
        <ecNumber evidence="2">2.1.1.43</ecNumber>
    </submittedName>
</protein>
<dbReference type="Pfam" id="PF00856">
    <property type="entry name" value="SET"/>
    <property type="match status" value="1"/>
</dbReference>
<dbReference type="CDD" id="cd20071">
    <property type="entry name" value="SET_SMYD"/>
    <property type="match status" value="1"/>
</dbReference>
<dbReference type="Proteomes" id="UP000231279">
    <property type="component" value="Unassembled WGS sequence"/>
</dbReference>
<dbReference type="PANTHER" id="PTHR47780:SF1">
    <property type="entry name" value="PROTEIN SET DOMAIN GROUP 41"/>
    <property type="match status" value="1"/>
</dbReference>
<evidence type="ECO:0000313" key="2">
    <source>
        <dbReference type="EMBL" id="PIN01941.1"/>
    </source>
</evidence>
<dbReference type="PANTHER" id="PTHR47780">
    <property type="entry name" value="PROTEIN SET DOMAIN GROUP 41"/>
    <property type="match status" value="1"/>
</dbReference>
<dbReference type="EC" id="2.1.1.43" evidence="2"/>
<dbReference type="Gene3D" id="2.170.270.10">
    <property type="entry name" value="SET domain"/>
    <property type="match status" value="1"/>
</dbReference>
<dbReference type="STRING" id="429701.A0A2G9G9H7"/>
<sequence length="697" mass="78150">MEMRAIEDIAIGQDLTPPLPPLSAVLHDSALSSYCSACFSALPPQPFPPFTPAVPQNSCHVPSNTPTPLYCSARCSSLDSPLHFSSAEAHLLSLFGQSPLSTWNDSSDLRLSLRLFSIFQKHYSRSPGFLGSSNSYQRLFFGEKIDCPLLENENIRGPDDYALERIAGLMTNREKLVFGEENKNNQFKFSDQRVNTDENSGNCDDLERIREGPKMMAKARTMYINENVNVENQEEFVLEEMILCMVQTNAVEVQDKSGCSIGIAVYGTKFSWINHSCSPNACYWFLVGLEHDEQTPLRITSAAKSDCCDVNRNRLIMDGDLEYPFSERNDFGPRVVVHSIKAVNKGEEVTIAYTDLLQPKEMRQAELWSKYRFCCGCNRCGAVPTGYVDYTLNALSAANPDTVKSPDNKIDELMQRFNAAITDYLSFGDPKSCRKKLEDLLSHGLLCNESLESNEATSPQKLKLHPFHHLSLNAYTTLASAYKVEASDLLGLNDENGRHKLEALNFYRTSAAYSLLLAGISNHLFMFESGIVASVANFWINAGESMLNLAKSSLWDTVLKPWQDPLHFSSFLAHKCSICGLAHTLEDQNMQLDEIKSQLLSCIANITPKVWSTLASESSFLRLIRSPIEFSWLASLETSMKGSSQWEDEKCDDKFRINLILLGVHCLRYGALLSSICYGFSVEMNYCRTFEFSKEAD</sequence>
<dbReference type="GO" id="GO:0032259">
    <property type="term" value="P:methylation"/>
    <property type="evidence" value="ECO:0007669"/>
    <property type="project" value="UniProtKB-KW"/>
</dbReference>
<dbReference type="OrthoDB" id="5945798at2759"/>
<organism evidence="2 3">
    <name type="scientific">Handroanthus impetiginosus</name>
    <dbReference type="NCBI Taxonomy" id="429701"/>
    <lineage>
        <taxon>Eukaryota</taxon>
        <taxon>Viridiplantae</taxon>
        <taxon>Streptophyta</taxon>
        <taxon>Embryophyta</taxon>
        <taxon>Tracheophyta</taxon>
        <taxon>Spermatophyta</taxon>
        <taxon>Magnoliopsida</taxon>
        <taxon>eudicotyledons</taxon>
        <taxon>Gunneridae</taxon>
        <taxon>Pentapetalae</taxon>
        <taxon>asterids</taxon>
        <taxon>lamiids</taxon>
        <taxon>Lamiales</taxon>
        <taxon>Bignoniaceae</taxon>
        <taxon>Crescentiina</taxon>
        <taxon>Tabebuia alliance</taxon>
        <taxon>Handroanthus</taxon>
    </lineage>
</organism>
<dbReference type="InterPro" id="IPR046341">
    <property type="entry name" value="SET_dom_sf"/>
</dbReference>
<dbReference type="Gene3D" id="1.25.40.10">
    <property type="entry name" value="Tetratricopeptide repeat domain"/>
    <property type="match status" value="1"/>
</dbReference>
<keyword evidence="3" id="KW-1185">Reference proteome</keyword>
<gene>
    <name evidence="2" type="ORF">CDL12_25546</name>
</gene>
<dbReference type="GO" id="GO:0008168">
    <property type="term" value="F:methyltransferase activity"/>
    <property type="evidence" value="ECO:0007669"/>
    <property type="project" value="UniProtKB-KW"/>
</dbReference>
<dbReference type="EMBL" id="NKXS01006155">
    <property type="protein sequence ID" value="PIN01941.1"/>
    <property type="molecule type" value="Genomic_DNA"/>
</dbReference>
<keyword evidence="2" id="KW-0808">Transferase</keyword>
<evidence type="ECO:0000259" key="1">
    <source>
        <dbReference type="Pfam" id="PF00856"/>
    </source>
</evidence>
<reference evidence="3" key="1">
    <citation type="journal article" date="2018" name="Gigascience">
        <title>Genome assembly of the Pink Ipe (Handroanthus impetiginosus, Bignoniaceae), a highly valued, ecologically keystone Neotropical timber forest tree.</title>
        <authorList>
            <person name="Silva-Junior O.B."/>
            <person name="Grattapaglia D."/>
            <person name="Novaes E."/>
            <person name="Collevatti R.G."/>
        </authorList>
    </citation>
    <scope>NUCLEOTIDE SEQUENCE [LARGE SCALE GENOMIC DNA]</scope>
    <source>
        <strain evidence="3">cv. UFG-1</strain>
    </source>
</reference>
<comment type="caution">
    <text evidence="2">The sequence shown here is derived from an EMBL/GenBank/DDBJ whole genome shotgun (WGS) entry which is preliminary data.</text>
</comment>
<dbReference type="SUPFAM" id="SSF82199">
    <property type="entry name" value="SET domain"/>
    <property type="match status" value="1"/>
</dbReference>